<evidence type="ECO:0000256" key="1">
    <source>
        <dbReference type="ARBA" id="ARBA00005560"/>
    </source>
</evidence>
<dbReference type="GeneID" id="26011538"/>
<name>A0A0F7PHA1_9EURY</name>
<dbReference type="PATRIC" id="fig|1604004.4.peg.2275"/>
<keyword evidence="2" id="KW-0677">Repeat</keyword>
<dbReference type="OrthoDB" id="350539at2157"/>
<reference evidence="7" key="2">
    <citation type="submission" date="2015-05" db="EMBL/GenBank/DDBJ databases">
        <title>Complete genome sequence of Halanaeroarchaeum sulfurireducens type strain M27-SA2, a sulfate-reducer haloarchaeon from marine anoxic lake Medee.</title>
        <authorList>
            <person name="Messina E."/>
            <person name="Kublanov I.V."/>
            <person name="Toshchakov S."/>
            <person name="Arcadi E."/>
            <person name="La Spada G."/>
            <person name="La Cono V."/>
            <person name="Yakimov M.M."/>
        </authorList>
    </citation>
    <scope>NUCLEOTIDE SEQUENCE [LARGE SCALE GENOMIC DNA]</scope>
    <source>
        <strain evidence="7">M27-SA2</strain>
        <plasmid evidence="7">Plasmid pM27-SA2-01</plasmid>
    </source>
</reference>
<geneLocation type="plasmid" evidence="6 7">
    <name>pM27-SA2-01</name>
</geneLocation>
<evidence type="ECO:0000256" key="2">
    <source>
        <dbReference type="ARBA" id="ARBA00022737"/>
    </source>
</evidence>
<evidence type="ECO:0000313" key="7">
    <source>
        <dbReference type="Proteomes" id="UP000060390"/>
    </source>
</evidence>
<dbReference type="KEGG" id="hsu:HLASF_3007"/>
<dbReference type="Pfam" id="PF00352">
    <property type="entry name" value="TBP"/>
    <property type="match status" value="2"/>
</dbReference>
<accession>A0A0F7PHA1</accession>
<geneLocation type="plasmid" evidence="5 8">
    <name>pHSR2-01</name>
</geneLocation>
<evidence type="ECO:0000256" key="3">
    <source>
        <dbReference type="ARBA" id="ARBA00023125"/>
    </source>
</evidence>
<dbReference type="GO" id="GO:0003677">
    <property type="term" value="F:DNA binding"/>
    <property type="evidence" value="ECO:0007669"/>
    <property type="project" value="UniProtKB-KW"/>
</dbReference>
<keyword evidence="3" id="KW-0238">DNA-binding</keyword>
<dbReference type="GO" id="GO:0006352">
    <property type="term" value="P:DNA-templated transcription initiation"/>
    <property type="evidence" value="ECO:0007669"/>
    <property type="project" value="InterPro"/>
</dbReference>
<dbReference type="RefSeq" id="WP_050049407.1">
    <property type="nucleotide sequence ID" value="NZ_CP008875.1"/>
</dbReference>
<protein>
    <submittedName>
        <fullName evidence="5">Transcription factor</fullName>
    </submittedName>
</protein>
<gene>
    <name evidence="6" type="ORF">HLASA_3007</name>
    <name evidence="5" type="ORF">HLASF_3007</name>
</gene>
<proteinExistence type="inferred from homology"/>
<dbReference type="EMBL" id="CP008875">
    <property type="protein sequence ID" value="AKH98633.1"/>
    <property type="molecule type" value="Genomic_DNA"/>
</dbReference>
<organism evidence="5 8">
    <name type="scientific">Halanaeroarchaeum sulfurireducens</name>
    <dbReference type="NCBI Taxonomy" id="1604004"/>
    <lineage>
        <taxon>Archaea</taxon>
        <taxon>Methanobacteriati</taxon>
        <taxon>Methanobacteriota</taxon>
        <taxon>Stenosarchaea group</taxon>
        <taxon>Halobacteria</taxon>
        <taxon>Halobacteriales</taxon>
        <taxon>Halobacteriaceae</taxon>
        <taxon>Halanaeroarchaeum</taxon>
    </lineage>
</organism>
<dbReference type="HOGENOM" id="CLU_060161_4_3_2"/>
<sequence length="181" mass="20132">MGGLAVEVVNIVAGGDLRVEVDIEELANDSKLPVANYEPENNATFLRFEEDGELIILYTSGKYILRGGDDFDTMYQVNDRFLSNLTEMGLEFSDPSLEVKNVVSVGELEKDIELNALMIALGLEDTEYEPEQFPGLIYRPDSTRCVLLVFSSGKVVITGGRTAEEDEEAFLRLQNQVNDLL</sequence>
<dbReference type="PRINTS" id="PR00686">
    <property type="entry name" value="TIFACTORIID"/>
</dbReference>
<reference evidence="5 8" key="1">
    <citation type="submission" date="2014-06" db="EMBL/GenBank/DDBJ databases">
        <title>Secret life of haloarchaea: discovery of obligatory anaerobic haloarchaea growing by dissimilatory sulfur reduction.</title>
        <authorList>
            <person name="Sorokin D.Y."/>
            <person name="Kublanov I.V."/>
            <person name="Gavrilov S.N."/>
            <person name="Ferrer M."/>
            <person name="Golyshin P.N."/>
            <person name="Messina E."/>
            <person name="La Cono V."/>
            <person name="Yakimov M.M."/>
        </authorList>
    </citation>
    <scope>NUCLEOTIDE SEQUENCE [LARGE SCALE GENOMIC DNA]</scope>
    <source>
        <strain evidence="5 8">HSR2</strain>
        <plasmid evidence="5 8">pHSR2-01</plasmid>
    </source>
</reference>
<dbReference type="InterPro" id="IPR012295">
    <property type="entry name" value="TBP_dom_sf"/>
</dbReference>
<evidence type="ECO:0000313" key="6">
    <source>
        <dbReference type="EMBL" id="ALG83075.1"/>
    </source>
</evidence>
<dbReference type="EMBL" id="CP011565">
    <property type="protein sequence ID" value="ALG83075.1"/>
    <property type="molecule type" value="Genomic_DNA"/>
</dbReference>
<dbReference type="Proteomes" id="UP000069906">
    <property type="component" value="Plasmid pHSR2-01"/>
</dbReference>
<evidence type="ECO:0000313" key="8">
    <source>
        <dbReference type="Proteomes" id="UP000069906"/>
    </source>
</evidence>
<dbReference type="Gene3D" id="3.30.310.10">
    <property type="entry name" value="TATA-Binding Protein"/>
    <property type="match status" value="2"/>
</dbReference>
<keyword evidence="8" id="KW-1185">Reference proteome</keyword>
<dbReference type="SUPFAM" id="SSF55945">
    <property type="entry name" value="TATA-box binding protein-like"/>
    <property type="match status" value="2"/>
</dbReference>
<keyword evidence="4" id="KW-0804">Transcription</keyword>
<reference evidence="6 7" key="3">
    <citation type="journal article" date="2016" name="Stand. Genomic Sci.">
        <title>Complete genome sequence of 'Halanaeroarchaeum sulfurireducens' M27-SA2, a sulfur-reducing and acetate-oxidizing haloarchaeon from the deep-sea hypersaline anoxic lake Medee.</title>
        <authorList>
            <person name="Messina E."/>
            <person name="Sorokin D.Y."/>
            <person name="Kublanov I.V."/>
            <person name="Toshchakov S."/>
            <person name="Lopatina A."/>
            <person name="Arcadi E."/>
            <person name="Smedile F."/>
            <person name="La Spada G."/>
            <person name="La Cono V."/>
            <person name="Yakimov M.M."/>
        </authorList>
    </citation>
    <scope>NUCLEOTIDE SEQUENCE [LARGE SCALE GENOMIC DNA]</scope>
    <source>
        <strain evidence="6 7">M27-SA2</strain>
        <plasmid evidence="7">Plasmid pM27-SA2-01</plasmid>
        <plasmid evidence="6">pM27-SA2-01</plasmid>
    </source>
</reference>
<comment type="similarity">
    <text evidence="1">Belongs to the TBP family.</text>
</comment>
<dbReference type="PANTHER" id="PTHR10126">
    <property type="entry name" value="TATA-BOX BINDING PROTEIN"/>
    <property type="match status" value="1"/>
</dbReference>
<keyword evidence="5" id="KW-0614">Plasmid</keyword>
<evidence type="ECO:0000313" key="5">
    <source>
        <dbReference type="EMBL" id="AKH98633.1"/>
    </source>
</evidence>
<dbReference type="Proteomes" id="UP000060390">
    <property type="component" value="Plasmid pM27-SA2-01"/>
</dbReference>
<evidence type="ECO:0000256" key="4">
    <source>
        <dbReference type="ARBA" id="ARBA00023163"/>
    </source>
</evidence>
<dbReference type="AlphaFoldDB" id="A0A0F7PHA1"/>
<dbReference type="KEGG" id="hsf:HLASA_3007"/>
<dbReference type="InterPro" id="IPR000814">
    <property type="entry name" value="TBP"/>
</dbReference>